<feature type="domain" description="AAA+ ATPase" evidence="1">
    <location>
        <begin position="633"/>
        <end position="781"/>
    </location>
</feature>
<dbReference type="SMART" id="SM00382">
    <property type="entry name" value="AAA"/>
    <property type="match status" value="1"/>
</dbReference>
<evidence type="ECO:0000313" key="2">
    <source>
        <dbReference type="EMBL" id="PYD66286.1"/>
    </source>
</evidence>
<keyword evidence="3" id="KW-1185">Reference proteome</keyword>
<sequence length="846" mass="97200">MNAVEFLKKMVDDEIKYSVVTTGDIYSLSANDIYKAIEKKKEDFRKEIGRPICGEEKKVVATIIGERASELLSSASDMDFENIFAFGKLEDIVFDTYVSKILIKEIGEDIVSVKLDSETSKRFNPENKKHLSFDFSQLVMVVFDTMKLVWSDDDRNAVWMSSDGVLFFEKQGDMLNRVFDAILKVPLDIPCVEDAKMVLQARKDFPVNPCTNSGDSVVDADWLLLFARAEIGFIRSIMKYHHTPDKDCDDIKSSYNRYIISDDEKNKLFNAVGKSAIILALRHSYIAKEYIREFGCERTALKFMYQQMVCMDLNDDWRELKTVCYLTEELIDFIVENIDDITTNDACEVHFTYHRLILETVRVMAYASSPNIYGHIFDECKDIPVKAFSIPLTDMVPDLVNYNTKDIESLFSISHFLIDKALEKDTEFMSEMAKKLFYDIKRHEVSKENDTSKFMTYWFKPTDIITMNDISTKITDRDLIGEIGNAVSEKPGNIPVAPDAVIIPPDDFDEINGKDDEHKEMVAFEINDDGIEEVIPPDPVKKLHRKKDTETTDFKVKAGEGEVAIFETFPASILHRKKRIAEDFNNFRKPLKLRKPKNIDISKLEAKFSYAKHAIREMKKTYDTYSRYGIMVRSPNIILVGPSGTGKSTLAREFFELVGIPSMIRNMASTHDSFFLTGTHMSFGESTPSQVLEEVARTKCPNMAFILDEIDKVTRHRDYGCIQDALLGVLDKKEAQHYRDIWFNRPVDLSWLTWVMTANNPDNILPALKSRCTIIKVDAPRTEHVPVIARNVVRDIEKERGLCEGWFQLDNVDITALKNVFKGDMRSFRKYVEFIVDSKENNMFNA</sequence>
<gene>
    <name evidence="2" type="ORF">CDI09_09060</name>
</gene>
<dbReference type="EMBL" id="NIRT01000013">
    <property type="protein sequence ID" value="PYD66286.1"/>
    <property type="molecule type" value="Genomic_DNA"/>
</dbReference>
<dbReference type="RefSeq" id="WP_078528312.1">
    <property type="nucleotide sequence ID" value="NZ_CP019876.1"/>
</dbReference>
<dbReference type="InterPro" id="IPR003593">
    <property type="entry name" value="AAA+_ATPase"/>
</dbReference>
<accession>A0ABX5PAK7</accession>
<dbReference type="Gene3D" id="3.40.50.300">
    <property type="entry name" value="P-loop containing nucleotide triphosphate hydrolases"/>
    <property type="match status" value="1"/>
</dbReference>
<organism evidence="2 3">
    <name type="scientific">Komagataeibacter nataicola</name>
    <dbReference type="NCBI Taxonomy" id="265960"/>
    <lineage>
        <taxon>Bacteria</taxon>
        <taxon>Pseudomonadati</taxon>
        <taxon>Pseudomonadota</taxon>
        <taxon>Alphaproteobacteria</taxon>
        <taxon>Acetobacterales</taxon>
        <taxon>Acetobacteraceae</taxon>
        <taxon>Komagataeibacter</taxon>
    </lineage>
</organism>
<evidence type="ECO:0000313" key="3">
    <source>
        <dbReference type="Proteomes" id="UP000247512"/>
    </source>
</evidence>
<dbReference type="InterPro" id="IPR027417">
    <property type="entry name" value="P-loop_NTPase"/>
</dbReference>
<dbReference type="SUPFAM" id="SSF52540">
    <property type="entry name" value="P-loop containing nucleoside triphosphate hydrolases"/>
    <property type="match status" value="1"/>
</dbReference>
<dbReference type="Pfam" id="PF00004">
    <property type="entry name" value="AAA"/>
    <property type="match status" value="1"/>
</dbReference>
<dbReference type="InterPro" id="IPR027065">
    <property type="entry name" value="Lon_Prtase"/>
</dbReference>
<protein>
    <recommendedName>
        <fullName evidence="1">AAA+ ATPase domain-containing protein</fullName>
    </recommendedName>
</protein>
<proteinExistence type="predicted"/>
<comment type="caution">
    <text evidence="2">The sequence shown here is derived from an EMBL/GenBank/DDBJ whole genome shotgun (WGS) entry which is preliminary data.</text>
</comment>
<dbReference type="Proteomes" id="UP000247512">
    <property type="component" value="Unassembled WGS sequence"/>
</dbReference>
<name>A0ABX5PAK7_9PROT</name>
<dbReference type="InterPro" id="IPR003959">
    <property type="entry name" value="ATPase_AAA_core"/>
</dbReference>
<dbReference type="PANTHER" id="PTHR10046">
    <property type="entry name" value="ATP DEPENDENT LON PROTEASE FAMILY MEMBER"/>
    <property type="match status" value="1"/>
</dbReference>
<evidence type="ECO:0000259" key="1">
    <source>
        <dbReference type="SMART" id="SM00382"/>
    </source>
</evidence>
<reference evidence="2 3" key="1">
    <citation type="submission" date="2017-06" db="EMBL/GenBank/DDBJ databases">
        <title>A draft genome sequence of Komagataeibacter nataicola LMG 1536.</title>
        <authorList>
            <person name="Skraban J."/>
            <person name="Cleenwerck I."/>
            <person name="Vandamme P."/>
            <person name="Trcek J."/>
        </authorList>
    </citation>
    <scope>NUCLEOTIDE SEQUENCE [LARGE SCALE GENOMIC DNA]</scope>
    <source>
        <strain evidence="2 3">LMG 1536</strain>
    </source>
</reference>